<evidence type="ECO:0000313" key="7">
    <source>
        <dbReference type="Proteomes" id="UP001163687"/>
    </source>
</evidence>
<feature type="domain" description="Mannose-1-phosphate guanyltransferase C-terminal" evidence="5">
    <location>
        <begin position="267"/>
        <end position="338"/>
    </location>
</feature>
<dbReference type="SUPFAM" id="SSF51161">
    <property type="entry name" value="Trimeric LpxA-like enzymes"/>
    <property type="match status" value="1"/>
</dbReference>
<accession>A0AA35G6B9</accession>
<evidence type="ECO:0000256" key="3">
    <source>
        <dbReference type="ARBA" id="ARBA00022737"/>
    </source>
</evidence>
<dbReference type="Proteomes" id="UP001163687">
    <property type="component" value="Chromosome"/>
</dbReference>
<dbReference type="CDD" id="cd04181">
    <property type="entry name" value="NTP_transferase"/>
    <property type="match status" value="1"/>
</dbReference>
<dbReference type="PROSITE" id="PS00101">
    <property type="entry name" value="HEXAPEP_TRANSFERASES"/>
    <property type="match status" value="1"/>
</dbReference>
<name>A0AA35G6B9_9FIRM</name>
<dbReference type="InterPro" id="IPR050486">
    <property type="entry name" value="Mannose-1P_guanyltransferase"/>
</dbReference>
<evidence type="ECO:0000256" key="1">
    <source>
        <dbReference type="ARBA" id="ARBA00007274"/>
    </source>
</evidence>
<comment type="similarity">
    <text evidence="1">Belongs to the transferase hexapeptide repeat family.</text>
</comment>
<evidence type="ECO:0000259" key="4">
    <source>
        <dbReference type="Pfam" id="PF00483"/>
    </source>
</evidence>
<reference evidence="6" key="1">
    <citation type="submission" date="2022-03" db="EMBL/GenBank/DDBJ databases">
        <title>Complete genome sequence of Caldinitratiruptor microaerophilus.</title>
        <authorList>
            <person name="Mukaiyama R."/>
            <person name="Nishiyama T."/>
            <person name="Ueda K."/>
        </authorList>
    </citation>
    <scope>NUCLEOTIDE SEQUENCE</scope>
    <source>
        <strain evidence="6">JCM 16183</strain>
    </source>
</reference>
<dbReference type="Pfam" id="PF00483">
    <property type="entry name" value="NTP_transferase"/>
    <property type="match status" value="1"/>
</dbReference>
<dbReference type="GO" id="GO:0016740">
    <property type="term" value="F:transferase activity"/>
    <property type="evidence" value="ECO:0007669"/>
    <property type="project" value="UniProtKB-KW"/>
</dbReference>
<dbReference type="RefSeq" id="WP_264841717.1">
    <property type="nucleotide sequence ID" value="NZ_AP025628.1"/>
</dbReference>
<dbReference type="SUPFAM" id="SSF53448">
    <property type="entry name" value="Nucleotide-diphospho-sugar transferases"/>
    <property type="match status" value="1"/>
</dbReference>
<evidence type="ECO:0008006" key="8">
    <source>
        <dbReference type="Google" id="ProtNLM"/>
    </source>
</evidence>
<dbReference type="Gene3D" id="3.90.550.10">
    <property type="entry name" value="Spore Coat Polysaccharide Biosynthesis Protein SpsA, Chain A"/>
    <property type="match status" value="1"/>
</dbReference>
<evidence type="ECO:0000256" key="2">
    <source>
        <dbReference type="ARBA" id="ARBA00022679"/>
    </source>
</evidence>
<dbReference type="EMBL" id="AP025628">
    <property type="protein sequence ID" value="BDG61036.1"/>
    <property type="molecule type" value="Genomic_DNA"/>
</dbReference>
<dbReference type="InterPro" id="IPR005835">
    <property type="entry name" value="NTP_transferase_dom"/>
</dbReference>
<proteinExistence type="inferred from homology"/>
<dbReference type="KEGG" id="cmic:caldi_21260"/>
<dbReference type="Gene3D" id="2.160.10.10">
    <property type="entry name" value="Hexapeptide repeat proteins"/>
    <property type="match status" value="1"/>
</dbReference>
<dbReference type="InterPro" id="IPR011004">
    <property type="entry name" value="Trimer_LpxA-like_sf"/>
</dbReference>
<protein>
    <recommendedName>
        <fullName evidence="8">Mannose-1-phosphate guanylyltransferase</fullName>
    </recommendedName>
</protein>
<keyword evidence="3" id="KW-0677">Repeat</keyword>
<dbReference type="InterPro" id="IPR056729">
    <property type="entry name" value="GMPPB_C"/>
</dbReference>
<gene>
    <name evidence="6" type="ORF">caldi_21260</name>
</gene>
<evidence type="ECO:0000259" key="5">
    <source>
        <dbReference type="Pfam" id="PF25087"/>
    </source>
</evidence>
<dbReference type="PANTHER" id="PTHR22572">
    <property type="entry name" value="SUGAR-1-PHOSPHATE GUANYL TRANSFERASE"/>
    <property type="match status" value="1"/>
</dbReference>
<dbReference type="InterPro" id="IPR029044">
    <property type="entry name" value="Nucleotide-diphossugar_trans"/>
</dbReference>
<feature type="domain" description="Nucleotidyl transferase" evidence="4">
    <location>
        <begin position="4"/>
        <end position="234"/>
    </location>
</feature>
<keyword evidence="2" id="KW-0808">Transferase</keyword>
<evidence type="ECO:0000313" key="6">
    <source>
        <dbReference type="EMBL" id="BDG61036.1"/>
    </source>
</evidence>
<dbReference type="InterPro" id="IPR018357">
    <property type="entry name" value="Hexapep_transf_CS"/>
</dbReference>
<sequence>MQVKAVLLAGGLGTRLHPLTEHLPKPMVPVLGRPWLERLLEDLAKQRVTEAVCALRHEPEAIMDRIGDGESLGLPVRYRIEPAPLGTGGAIRYAAQGIGETFLVFNADVAHQFDLKKLVDFHRERRALVTIGLVALEDVSGYGVVERDDAGRVLRFVEKPEPGEVRSPFVNAGVYVFEPAALEYIPEGREVSVERETFPALLAAGEPVYATVLDGYWSDLGTRERYLRVHRDILAGRWPLPEVGLQPARDRVWQDPSARVHPEAELVPPVWLGPRSVVESGAVVGPWVVLGPGSRIGAGARVQDAVLWEGARVGPGAQLESSVLGRGASVPGGVRCWECLVAPSPATAGR</sequence>
<keyword evidence="7" id="KW-1185">Reference proteome</keyword>
<organism evidence="6 7">
    <name type="scientific">Caldinitratiruptor microaerophilus</name>
    <dbReference type="NCBI Taxonomy" id="671077"/>
    <lineage>
        <taxon>Bacteria</taxon>
        <taxon>Bacillati</taxon>
        <taxon>Bacillota</taxon>
        <taxon>Clostridia</taxon>
        <taxon>Eubacteriales</taxon>
        <taxon>Symbiobacteriaceae</taxon>
        <taxon>Caldinitratiruptor</taxon>
    </lineage>
</organism>
<dbReference type="AlphaFoldDB" id="A0AA35G6B9"/>
<dbReference type="Pfam" id="PF25087">
    <property type="entry name" value="GMPPB_C"/>
    <property type="match status" value="1"/>
</dbReference>